<dbReference type="InterPro" id="IPR046956">
    <property type="entry name" value="RLP23-like"/>
</dbReference>
<evidence type="ECO:0000256" key="2">
    <source>
        <dbReference type="ARBA" id="ARBA00009592"/>
    </source>
</evidence>
<dbReference type="GO" id="GO:0016020">
    <property type="term" value="C:membrane"/>
    <property type="evidence" value="ECO:0007669"/>
    <property type="project" value="UniProtKB-SubCell"/>
</dbReference>
<evidence type="ECO:0000256" key="1">
    <source>
        <dbReference type="ARBA" id="ARBA00004479"/>
    </source>
</evidence>
<accession>A0AAW0IGN0</accession>
<keyword evidence="4 11" id="KW-0812">Transmembrane</keyword>
<dbReference type="PANTHER" id="PTHR48063">
    <property type="entry name" value="LRR RECEPTOR-LIKE KINASE"/>
    <property type="match status" value="1"/>
</dbReference>
<keyword evidence="13" id="KW-1185">Reference proteome</keyword>
<keyword evidence="9" id="KW-0675">Receptor</keyword>
<name>A0AAW0IGN0_QUESU</name>
<gene>
    <name evidence="12" type="primary">EIX2_100</name>
    <name evidence="12" type="ORF">CFP56_005247</name>
</gene>
<evidence type="ECO:0000256" key="10">
    <source>
        <dbReference type="ARBA" id="ARBA00023180"/>
    </source>
</evidence>
<dbReference type="SUPFAM" id="SSF52058">
    <property type="entry name" value="L domain-like"/>
    <property type="match status" value="1"/>
</dbReference>
<comment type="subcellular location">
    <subcellularLocation>
        <location evidence="1">Membrane</location>
        <topology evidence="1">Single-pass type I membrane protein</topology>
    </subcellularLocation>
</comment>
<keyword evidence="8 11" id="KW-0472">Membrane</keyword>
<dbReference type="Gene3D" id="3.80.10.10">
    <property type="entry name" value="Ribonuclease Inhibitor"/>
    <property type="match status" value="1"/>
</dbReference>
<dbReference type="AlphaFoldDB" id="A0AAW0IGN0"/>
<evidence type="ECO:0000256" key="8">
    <source>
        <dbReference type="ARBA" id="ARBA00023136"/>
    </source>
</evidence>
<evidence type="ECO:0000256" key="7">
    <source>
        <dbReference type="ARBA" id="ARBA00022989"/>
    </source>
</evidence>
<evidence type="ECO:0000256" key="11">
    <source>
        <dbReference type="SAM" id="Phobius"/>
    </source>
</evidence>
<sequence>MATNNISNDHLNSYRNFTYGELLVIKGSIFEYSTILQFVKSIDFSKNSLSGKIPVEVTSLQGLQSLNLSYNLLIGSIPENIGAMGSLESIDFSLNQLSGQVPSSMSSLTFLNHLNLSNNNLIGKIPLSTQLQSLDPSSFIGNKLCGPPLTNNCATNGVKPNIRSKDTSGLEVDWFYVSMSLGLVVGFWGVCGPLLLNKQWRMMYFQFLDHMGYKLKSAVLL</sequence>
<feature type="transmembrane region" description="Helical" evidence="11">
    <location>
        <begin position="174"/>
        <end position="196"/>
    </location>
</feature>
<comment type="similarity">
    <text evidence="2">Belongs to the RLP family.</text>
</comment>
<dbReference type="FunFam" id="3.80.10.10:FF:000111">
    <property type="entry name" value="LRR receptor-like serine/threonine-protein kinase ERECTA"/>
    <property type="match status" value="1"/>
</dbReference>
<keyword evidence="6" id="KW-0677">Repeat</keyword>
<evidence type="ECO:0000256" key="3">
    <source>
        <dbReference type="ARBA" id="ARBA00022614"/>
    </source>
</evidence>
<dbReference type="Proteomes" id="UP000237347">
    <property type="component" value="Unassembled WGS sequence"/>
</dbReference>
<keyword evidence="5" id="KW-0732">Signal</keyword>
<evidence type="ECO:0000256" key="6">
    <source>
        <dbReference type="ARBA" id="ARBA00022737"/>
    </source>
</evidence>
<reference evidence="12 13" key="1">
    <citation type="journal article" date="2018" name="Sci. Data">
        <title>The draft genome sequence of cork oak.</title>
        <authorList>
            <person name="Ramos A.M."/>
            <person name="Usie A."/>
            <person name="Barbosa P."/>
            <person name="Barros P.M."/>
            <person name="Capote T."/>
            <person name="Chaves I."/>
            <person name="Simoes F."/>
            <person name="Abreu I."/>
            <person name="Carrasquinho I."/>
            <person name="Faro C."/>
            <person name="Guimaraes J.B."/>
            <person name="Mendonca D."/>
            <person name="Nobrega F."/>
            <person name="Rodrigues L."/>
            <person name="Saibo N.J.M."/>
            <person name="Varela M.C."/>
            <person name="Egas C."/>
            <person name="Matos J."/>
            <person name="Miguel C.M."/>
            <person name="Oliveira M.M."/>
            <person name="Ricardo C.P."/>
            <person name="Goncalves S."/>
        </authorList>
    </citation>
    <scope>NUCLEOTIDE SEQUENCE [LARGE SCALE GENOMIC DNA]</scope>
    <source>
        <strain evidence="13">cv. HL8</strain>
    </source>
</reference>
<evidence type="ECO:0000256" key="9">
    <source>
        <dbReference type="ARBA" id="ARBA00023170"/>
    </source>
</evidence>
<dbReference type="InterPro" id="IPR032675">
    <property type="entry name" value="LRR_dom_sf"/>
</dbReference>
<evidence type="ECO:0000256" key="5">
    <source>
        <dbReference type="ARBA" id="ARBA00022729"/>
    </source>
</evidence>
<evidence type="ECO:0000256" key="4">
    <source>
        <dbReference type="ARBA" id="ARBA00022692"/>
    </source>
</evidence>
<proteinExistence type="inferred from homology"/>
<dbReference type="PANTHER" id="PTHR48063:SF98">
    <property type="entry name" value="LRR RECEPTOR-LIKE SERINE_THREONINE-PROTEIN KINASE FLS2"/>
    <property type="match status" value="1"/>
</dbReference>
<evidence type="ECO:0000313" key="13">
    <source>
        <dbReference type="Proteomes" id="UP000237347"/>
    </source>
</evidence>
<dbReference type="InterPro" id="IPR001611">
    <property type="entry name" value="Leu-rich_rpt"/>
</dbReference>
<comment type="caution">
    <text evidence="12">The sequence shown here is derived from an EMBL/GenBank/DDBJ whole genome shotgun (WGS) entry which is preliminary data.</text>
</comment>
<protein>
    <submittedName>
        <fullName evidence="12">Receptor-like protein eix2</fullName>
    </submittedName>
</protein>
<evidence type="ECO:0000313" key="12">
    <source>
        <dbReference type="EMBL" id="KAK7813441.1"/>
    </source>
</evidence>
<keyword evidence="7 11" id="KW-1133">Transmembrane helix</keyword>
<keyword evidence="10" id="KW-0325">Glycoprotein</keyword>
<dbReference type="EMBL" id="PKMF04001252">
    <property type="protein sequence ID" value="KAK7813441.1"/>
    <property type="molecule type" value="Genomic_DNA"/>
</dbReference>
<organism evidence="12 13">
    <name type="scientific">Quercus suber</name>
    <name type="common">Cork oak</name>
    <dbReference type="NCBI Taxonomy" id="58331"/>
    <lineage>
        <taxon>Eukaryota</taxon>
        <taxon>Viridiplantae</taxon>
        <taxon>Streptophyta</taxon>
        <taxon>Embryophyta</taxon>
        <taxon>Tracheophyta</taxon>
        <taxon>Spermatophyta</taxon>
        <taxon>Magnoliopsida</taxon>
        <taxon>eudicotyledons</taxon>
        <taxon>Gunneridae</taxon>
        <taxon>Pentapetalae</taxon>
        <taxon>rosids</taxon>
        <taxon>fabids</taxon>
        <taxon>Fagales</taxon>
        <taxon>Fagaceae</taxon>
        <taxon>Quercus</taxon>
    </lineage>
</organism>
<dbReference type="Pfam" id="PF00560">
    <property type="entry name" value="LRR_1"/>
    <property type="match status" value="3"/>
</dbReference>
<keyword evidence="3" id="KW-0433">Leucine-rich repeat</keyword>